<feature type="compositionally biased region" description="Polar residues" evidence="1">
    <location>
        <begin position="83"/>
        <end position="94"/>
    </location>
</feature>
<feature type="region of interest" description="Disordered" evidence="1">
    <location>
        <begin position="357"/>
        <end position="406"/>
    </location>
</feature>
<evidence type="ECO:0000256" key="1">
    <source>
        <dbReference type="SAM" id="MobiDB-lite"/>
    </source>
</evidence>
<dbReference type="PANTHER" id="PTHR20932">
    <property type="entry name" value="LYSM AND PUTATIVE PEPTIDOGLYCAN-BINDING DOMAIN-CONTAINING PROTEIN"/>
    <property type="match status" value="1"/>
</dbReference>
<evidence type="ECO:0000313" key="4">
    <source>
        <dbReference type="Proteomes" id="UP000193218"/>
    </source>
</evidence>
<feature type="compositionally biased region" description="Basic and acidic residues" evidence="1">
    <location>
        <begin position="273"/>
        <end position="282"/>
    </location>
</feature>
<dbReference type="InterPro" id="IPR036779">
    <property type="entry name" value="LysM_dom_sf"/>
</dbReference>
<comment type="caution">
    <text evidence="3">The sequence shown here is derived from an EMBL/GenBank/DDBJ whole genome shotgun (WGS) entry which is preliminary data.</text>
</comment>
<sequence length="406" mass="44462">MTFPRSRAVESPASSFVNEFDPWGGEEDQTSRHARTISTLSAISHLSQSPSKLTSPLRRRRLNGAFFNDSENGEDGSDHPLSLASSPGDSRPTLSRLLSETERQVAESSTSGASSTRGSLDLLRMSKAEEVEVFVHQVKQSESLAGIALLYGIELPTLRKVNKLWPSDPVHLRTHLYVPLDACRWNKAKETFSRGPGEGQATLTPKNASHGKGKGRAQEPLIDHFDGSRSSMDTVRPSDPQSPRVLDIVRVPSSQLSFFPKSKGSSARPSLDMQRKSLDNSKLRRSVSLSSKAFGPDIHHDLSTLPSAFKPPDPPSLPPLPTRSKTVRLRPPVAQLPPRSESLADKLSSLFTVPPPPITYTLPVAPKPPRKSTESASSSRQLSIQPEVSLEMFSRVTNNNHSKKHD</sequence>
<dbReference type="Pfam" id="PF01476">
    <property type="entry name" value="LysM"/>
    <property type="match status" value="1"/>
</dbReference>
<keyword evidence="4" id="KW-1185">Reference proteome</keyword>
<dbReference type="InParanoid" id="A0A1Y1URF8"/>
<evidence type="ECO:0000259" key="2">
    <source>
        <dbReference type="Pfam" id="PF01476"/>
    </source>
</evidence>
<feature type="domain" description="LysM" evidence="2">
    <location>
        <begin position="136"/>
        <end position="179"/>
    </location>
</feature>
<feature type="region of interest" description="Disordered" evidence="1">
    <location>
        <begin position="191"/>
        <end position="286"/>
    </location>
</feature>
<accession>A0A1Y1URF8</accession>
<name>A0A1Y1URF8_9TREE</name>
<dbReference type="PANTHER" id="PTHR20932:SF8">
    <property type="entry name" value="LD22649P"/>
    <property type="match status" value="1"/>
</dbReference>
<dbReference type="OrthoDB" id="2107166at2759"/>
<protein>
    <recommendedName>
        <fullName evidence="2">LysM domain-containing protein</fullName>
    </recommendedName>
</protein>
<dbReference type="STRING" id="4999.A0A1Y1URF8"/>
<dbReference type="AlphaFoldDB" id="A0A1Y1URF8"/>
<gene>
    <name evidence="3" type="ORF">BD324DRAFT_677980</name>
</gene>
<reference evidence="3 4" key="1">
    <citation type="submission" date="2017-03" db="EMBL/GenBank/DDBJ databases">
        <title>Widespread Adenine N6-methylation of Active Genes in Fungi.</title>
        <authorList>
            <consortium name="DOE Joint Genome Institute"/>
            <person name="Mondo S.J."/>
            <person name="Dannebaum R.O."/>
            <person name="Kuo R.C."/>
            <person name="Louie K.B."/>
            <person name="Bewick A.J."/>
            <person name="Labutti K."/>
            <person name="Haridas S."/>
            <person name="Kuo A."/>
            <person name="Salamov A."/>
            <person name="Ahrendt S.R."/>
            <person name="Lau R."/>
            <person name="Bowen B.P."/>
            <person name="Lipzen A."/>
            <person name="Sullivan W."/>
            <person name="Andreopoulos W.B."/>
            <person name="Clum A."/>
            <person name="Lindquist E."/>
            <person name="Daum C."/>
            <person name="Northen T.R."/>
            <person name="Ramamoorthy G."/>
            <person name="Schmitz R.J."/>
            <person name="Gryganskyi A."/>
            <person name="Culley D."/>
            <person name="Magnuson J."/>
            <person name="James T.Y."/>
            <person name="O'Malley M.A."/>
            <person name="Stajich J.E."/>
            <person name="Spatafora J.W."/>
            <person name="Visel A."/>
            <person name="Grigoriev I.V."/>
        </authorList>
    </citation>
    <scope>NUCLEOTIDE SEQUENCE [LARGE SCALE GENOMIC DNA]</scope>
    <source>
        <strain evidence="3 4">NRRL Y-17943</strain>
    </source>
</reference>
<proteinExistence type="predicted"/>
<dbReference type="Proteomes" id="UP000193218">
    <property type="component" value="Unassembled WGS sequence"/>
</dbReference>
<organism evidence="3 4">
    <name type="scientific">Kockovaella imperatae</name>
    <dbReference type="NCBI Taxonomy" id="4999"/>
    <lineage>
        <taxon>Eukaryota</taxon>
        <taxon>Fungi</taxon>
        <taxon>Dikarya</taxon>
        <taxon>Basidiomycota</taxon>
        <taxon>Agaricomycotina</taxon>
        <taxon>Tremellomycetes</taxon>
        <taxon>Tremellales</taxon>
        <taxon>Cuniculitremaceae</taxon>
        <taxon>Kockovaella</taxon>
    </lineage>
</organism>
<dbReference type="SUPFAM" id="SSF54106">
    <property type="entry name" value="LysM domain"/>
    <property type="match status" value="1"/>
</dbReference>
<feature type="compositionally biased region" description="Polar residues" evidence="1">
    <location>
        <begin position="252"/>
        <end position="268"/>
    </location>
</feature>
<feature type="compositionally biased region" description="Pro residues" evidence="1">
    <location>
        <begin position="309"/>
        <end position="321"/>
    </location>
</feature>
<feature type="region of interest" description="Disordered" evidence="1">
    <location>
        <begin position="303"/>
        <end position="340"/>
    </location>
</feature>
<evidence type="ECO:0000313" key="3">
    <source>
        <dbReference type="EMBL" id="ORX40522.1"/>
    </source>
</evidence>
<dbReference type="InterPro" id="IPR045030">
    <property type="entry name" value="LYSM1-4"/>
</dbReference>
<feature type="region of interest" description="Disordered" evidence="1">
    <location>
        <begin position="1"/>
        <end position="32"/>
    </location>
</feature>
<dbReference type="Gene3D" id="3.10.350.10">
    <property type="entry name" value="LysM domain"/>
    <property type="match status" value="1"/>
</dbReference>
<dbReference type="GeneID" id="33560774"/>
<dbReference type="InterPro" id="IPR018392">
    <property type="entry name" value="LysM"/>
</dbReference>
<dbReference type="CDD" id="cd00118">
    <property type="entry name" value="LysM"/>
    <property type="match status" value="1"/>
</dbReference>
<feature type="compositionally biased region" description="Polar residues" evidence="1">
    <location>
        <begin position="374"/>
        <end position="386"/>
    </location>
</feature>
<feature type="region of interest" description="Disordered" evidence="1">
    <location>
        <begin position="64"/>
        <end position="94"/>
    </location>
</feature>
<dbReference type="RefSeq" id="XP_021874201.1">
    <property type="nucleotide sequence ID" value="XM_022018965.1"/>
</dbReference>
<dbReference type="EMBL" id="NBSH01000001">
    <property type="protein sequence ID" value="ORX40522.1"/>
    <property type="molecule type" value="Genomic_DNA"/>
</dbReference>